<evidence type="ECO:0000313" key="2">
    <source>
        <dbReference type="Proteomes" id="UP000321408"/>
    </source>
</evidence>
<organism evidence="1 2">
    <name type="scientific">Promethearchaeum syntrophicum</name>
    <dbReference type="NCBI Taxonomy" id="2594042"/>
    <lineage>
        <taxon>Archaea</taxon>
        <taxon>Promethearchaeati</taxon>
        <taxon>Promethearchaeota</taxon>
        <taxon>Promethearchaeia</taxon>
        <taxon>Promethearchaeales</taxon>
        <taxon>Promethearchaeaceae</taxon>
        <taxon>Promethearchaeum</taxon>
    </lineage>
</organism>
<gene>
    <name evidence="1" type="ORF">DSAG12_00379</name>
</gene>
<dbReference type="KEGG" id="psyt:DSAG12_00379"/>
<evidence type="ECO:0000313" key="1">
    <source>
        <dbReference type="EMBL" id="QEE14566.2"/>
    </source>
</evidence>
<accession>A0A5B9D6G0</accession>
<keyword evidence="2" id="KW-1185">Reference proteome</keyword>
<dbReference type="InterPro" id="IPR052528">
    <property type="entry name" value="Sugar_transport-like"/>
</dbReference>
<dbReference type="InterPro" id="IPR036259">
    <property type="entry name" value="MFS_trans_sf"/>
</dbReference>
<protein>
    <submittedName>
        <fullName evidence="1">MFS transporter</fullName>
    </submittedName>
</protein>
<sequence length="414" mass="46944">MPTNSDHLKLQQFKKKNLYTIFITNIIHGFGFSMFNVVYQPYLYEITQSEVILGYLATFGMLMQLLPMQLSGKIADKHGRKSLILIGLSMIVVGLIIIVIFQELVLIISGITLIFLGYGIRDPPKQIFTRENSEDKKHGLMFSLMFFGYFAGSIGGNLMVTYLGKPAQFYFGIFAGIIILQIFIQFFFLKEEKSAQPFQSKDVESVLSEETVKKDLKSESSWITIFKNPKNRRIIIFFLVDSMIWGISLSIYTGALVANYSLTKEQIGVIIIIFNISNMIFQIPCGHLVDKIGKKWSLFLGDSLGFVIFGFALLGWVFRDQYLMPFLYAAHFVLGIVVSVFLPAQMALLSNLDKKKPTEYYGIMNLILALGFMPMGLISGLIIAKVHYIAPFIITLLLIPLELLYLVKIFPNDK</sequence>
<dbReference type="AlphaFoldDB" id="A0A5B9D6G0"/>
<dbReference type="PROSITE" id="PS50850">
    <property type="entry name" value="MFS"/>
    <property type="match status" value="1"/>
</dbReference>
<dbReference type="GO" id="GO:0022857">
    <property type="term" value="F:transmembrane transporter activity"/>
    <property type="evidence" value="ECO:0007669"/>
    <property type="project" value="InterPro"/>
</dbReference>
<dbReference type="Pfam" id="PF07690">
    <property type="entry name" value="MFS_1"/>
    <property type="match status" value="1"/>
</dbReference>
<dbReference type="PANTHER" id="PTHR23526:SF2">
    <property type="entry name" value="MAJOR FACILITATOR SUPERFAMILY (MFS) PROFILE DOMAIN-CONTAINING PROTEIN"/>
    <property type="match status" value="1"/>
</dbReference>
<dbReference type="Gene3D" id="1.20.1250.20">
    <property type="entry name" value="MFS general substrate transporter like domains"/>
    <property type="match status" value="2"/>
</dbReference>
<dbReference type="OrthoDB" id="117970at2157"/>
<name>A0A5B9D6G0_9ARCH</name>
<dbReference type="EMBL" id="CP042905">
    <property type="protein sequence ID" value="QEE14566.2"/>
    <property type="molecule type" value="Genomic_DNA"/>
</dbReference>
<reference evidence="1 2" key="2">
    <citation type="journal article" date="2024" name="Int. J. Syst. Evol. Microbiol.">
        <title>Promethearchaeum syntrophicum gen. nov., sp. nov., an anaerobic, obligately syntrophic archaeon, the first isolate of the lineage 'Asgard' archaea, and proposal of the new archaeal phylum Promethearchaeota phyl. nov. and kingdom Promethearchaeati regn. nov.</title>
        <authorList>
            <person name="Imachi H."/>
            <person name="Nobu M.K."/>
            <person name="Kato S."/>
            <person name="Takaki Y."/>
            <person name="Miyazaki M."/>
            <person name="Miyata M."/>
            <person name="Ogawara M."/>
            <person name="Saito Y."/>
            <person name="Sakai S."/>
            <person name="Tahara Y.O."/>
            <person name="Takano Y."/>
            <person name="Tasumi E."/>
            <person name="Uematsu K."/>
            <person name="Yoshimura T."/>
            <person name="Itoh T."/>
            <person name="Ohkuma M."/>
            <person name="Takai K."/>
        </authorList>
    </citation>
    <scope>NUCLEOTIDE SEQUENCE [LARGE SCALE GENOMIC DNA]</scope>
    <source>
        <strain evidence="1 2">MK-D1</strain>
    </source>
</reference>
<reference evidence="1 2" key="1">
    <citation type="journal article" date="2020" name="Nature">
        <title>Isolation of an archaeon at the prokaryote-eukaryote interface.</title>
        <authorList>
            <person name="Imachi H."/>
            <person name="Nobu M.K."/>
            <person name="Nakahara N."/>
            <person name="Morono Y."/>
            <person name="Ogawara M."/>
            <person name="Takaki Y."/>
            <person name="Takano Y."/>
            <person name="Uematsu K."/>
            <person name="Ikuta T."/>
            <person name="Ito M."/>
            <person name="Matsui Y."/>
            <person name="Miyazaki M."/>
            <person name="Murata K."/>
            <person name="Saito Y."/>
            <person name="Sakai S."/>
            <person name="Song C."/>
            <person name="Tasumi E."/>
            <person name="Yamanaka Y."/>
            <person name="Yamaguchi T."/>
            <person name="Kamagata Y."/>
            <person name="Tamaki H."/>
            <person name="Takai K."/>
        </authorList>
    </citation>
    <scope>NUCLEOTIDE SEQUENCE [LARGE SCALE GENOMIC DNA]</scope>
    <source>
        <strain evidence="1 2">MK-D1</strain>
    </source>
</reference>
<proteinExistence type="predicted"/>
<dbReference type="InterPro" id="IPR020846">
    <property type="entry name" value="MFS_dom"/>
</dbReference>
<dbReference type="SUPFAM" id="SSF103473">
    <property type="entry name" value="MFS general substrate transporter"/>
    <property type="match status" value="1"/>
</dbReference>
<dbReference type="PANTHER" id="PTHR23526">
    <property type="entry name" value="INTEGRAL MEMBRANE TRANSPORT PROTEIN-RELATED"/>
    <property type="match status" value="1"/>
</dbReference>
<dbReference type="InterPro" id="IPR011701">
    <property type="entry name" value="MFS"/>
</dbReference>
<dbReference type="Proteomes" id="UP000321408">
    <property type="component" value="Chromosome"/>
</dbReference>